<feature type="compositionally biased region" description="Low complexity" evidence="2">
    <location>
        <begin position="1"/>
        <end position="22"/>
    </location>
</feature>
<evidence type="ECO:0000256" key="2">
    <source>
        <dbReference type="SAM" id="MobiDB-lite"/>
    </source>
</evidence>
<dbReference type="EMBL" id="CARXXK010001494">
    <property type="protein sequence ID" value="CAI6376500.1"/>
    <property type="molecule type" value="Genomic_DNA"/>
</dbReference>
<accession>A0AAV0Y6H0</accession>
<protein>
    <submittedName>
        <fullName evidence="3">Uncharacterized protein</fullName>
    </submittedName>
</protein>
<reference evidence="3 4" key="1">
    <citation type="submission" date="2023-01" db="EMBL/GenBank/DDBJ databases">
        <authorList>
            <person name="Whitehead M."/>
        </authorList>
    </citation>
    <scope>NUCLEOTIDE SEQUENCE [LARGE SCALE GENOMIC DNA]</scope>
</reference>
<dbReference type="Proteomes" id="UP001160148">
    <property type="component" value="Unassembled WGS sequence"/>
</dbReference>
<gene>
    <name evidence="3" type="ORF">MEUPH1_LOCUS29865</name>
</gene>
<evidence type="ECO:0000313" key="4">
    <source>
        <dbReference type="Proteomes" id="UP001160148"/>
    </source>
</evidence>
<evidence type="ECO:0000313" key="3">
    <source>
        <dbReference type="EMBL" id="CAI6376500.1"/>
    </source>
</evidence>
<comment type="caution">
    <text evidence="3">The sequence shown here is derived from an EMBL/GenBank/DDBJ whole genome shotgun (WGS) entry which is preliminary data.</text>
</comment>
<keyword evidence="4" id="KW-1185">Reference proteome</keyword>
<name>A0AAV0Y6H0_9HEMI</name>
<evidence type="ECO:0000256" key="1">
    <source>
        <dbReference type="SAM" id="Coils"/>
    </source>
</evidence>
<dbReference type="AlphaFoldDB" id="A0AAV0Y6H0"/>
<organism evidence="3 4">
    <name type="scientific">Macrosiphum euphorbiae</name>
    <name type="common">potato aphid</name>
    <dbReference type="NCBI Taxonomy" id="13131"/>
    <lineage>
        <taxon>Eukaryota</taxon>
        <taxon>Metazoa</taxon>
        <taxon>Ecdysozoa</taxon>
        <taxon>Arthropoda</taxon>
        <taxon>Hexapoda</taxon>
        <taxon>Insecta</taxon>
        <taxon>Pterygota</taxon>
        <taxon>Neoptera</taxon>
        <taxon>Paraneoptera</taxon>
        <taxon>Hemiptera</taxon>
        <taxon>Sternorrhyncha</taxon>
        <taxon>Aphidomorpha</taxon>
        <taxon>Aphidoidea</taxon>
        <taxon>Aphididae</taxon>
        <taxon>Macrosiphini</taxon>
        <taxon>Macrosiphum</taxon>
    </lineage>
</organism>
<proteinExistence type="predicted"/>
<dbReference type="Gene3D" id="1.20.5.340">
    <property type="match status" value="1"/>
</dbReference>
<feature type="region of interest" description="Disordered" evidence="2">
    <location>
        <begin position="1"/>
        <end position="23"/>
    </location>
</feature>
<feature type="coiled-coil region" evidence="1">
    <location>
        <begin position="63"/>
        <end position="104"/>
    </location>
</feature>
<sequence>MTPVRTRSSNTTSSSTTSTVTPPINPKNLTINYILKAVNDLKKSQSEILLSISNISKSQTSEFAQLKKDFTNLSNNLNLLQAENTSLRKDLSTLKNRVDSLESKPNEPNTISTSLLPDMLLELTEREKCTFNFIVHNLPESSSANTFRKNCLGLQEFN</sequence>
<keyword evidence="1" id="KW-0175">Coiled coil</keyword>